<proteinExistence type="predicted"/>
<evidence type="ECO:0000313" key="2">
    <source>
        <dbReference type="Proteomes" id="UP000287651"/>
    </source>
</evidence>
<evidence type="ECO:0000313" key="1">
    <source>
        <dbReference type="EMBL" id="RRT46327.1"/>
    </source>
</evidence>
<gene>
    <name evidence="1" type="ORF">B296_00025536</name>
</gene>
<dbReference type="Proteomes" id="UP000287651">
    <property type="component" value="Unassembled WGS sequence"/>
</dbReference>
<accession>A0A426Y3G9</accession>
<protein>
    <submittedName>
        <fullName evidence="1">Uncharacterized protein</fullName>
    </submittedName>
</protein>
<reference evidence="1 2" key="1">
    <citation type="journal article" date="2014" name="Agronomy (Basel)">
        <title>A Draft Genome Sequence for Ensete ventricosum, the Drought-Tolerant Tree Against Hunger.</title>
        <authorList>
            <person name="Harrison J."/>
            <person name="Moore K.A."/>
            <person name="Paszkiewicz K."/>
            <person name="Jones T."/>
            <person name="Grant M."/>
            <person name="Ambacheew D."/>
            <person name="Muzemil S."/>
            <person name="Studholme D.J."/>
        </authorList>
    </citation>
    <scope>NUCLEOTIDE SEQUENCE [LARGE SCALE GENOMIC DNA]</scope>
</reference>
<name>A0A426Y3G9_ENSVE</name>
<dbReference type="AlphaFoldDB" id="A0A426Y3G9"/>
<sequence length="206" mass="21878">MKWKPKTVLQGIHRDAHPERVQAVGTLPGPRNMQQVLNRDVVPLPNNSNSVGSTAARSAQSAFETSLTSPQIDGSAQDLILSTLIGNLKKVFTGGGGEDRADGSAQDLILSTLIGNLKKVFTGGGGDDRANIDLAVTSSCPRTTRSPTWSTQHSGAGLTQAAMKYDGMVSNRDSKDLRYKCLVAFTIKTSAPPRSKGITKLTTKLT</sequence>
<dbReference type="EMBL" id="AMZH03015267">
    <property type="protein sequence ID" value="RRT46327.1"/>
    <property type="molecule type" value="Genomic_DNA"/>
</dbReference>
<comment type="caution">
    <text evidence="1">The sequence shown here is derived from an EMBL/GenBank/DDBJ whole genome shotgun (WGS) entry which is preliminary data.</text>
</comment>
<organism evidence="1 2">
    <name type="scientific">Ensete ventricosum</name>
    <name type="common">Abyssinian banana</name>
    <name type="synonym">Musa ensete</name>
    <dbReference type="NCBI Taxonomy" id="4639"/>
    <lineage>
        <taxon>Eukaryota</taxon>
        <taxon>Viridiplantae</taxon>
        <taxon>Streptophyta</taxon>
        <taxon>Embryophyta</taxon>
        <taxon>Tracheophyta</taxon>
        <taxon>Spermatophyta</taxon>
        <taxon>Magnoliopsida</taxon>
        <taxon>Liliopsida</taxon>
        <taxon>Zingiberales</taxon>
        <taxon>Musaceae</taxon>
        <taxon>Ensete</taxon>
    </lineage>
</organism>